<evidence type="ECO:0000259" key="8">
    <source>
        <dbReference type="Pfam" id="PF20684"/>
    </source>
</evidence>
<feature type="transmembrane region" description="Helical" evidence="7">
    <location>
        <begin position="365"/>
        <end position="386"/>
    </location>
</feature>
<reference evidence="9" key="1">
    <citation type="journal article" date="2023" name="Mol. Phylogenet. Evol.">
        <title>Genome-scale phylogeny and comparative genomics of the fungal order Sordariales.</title>
        <authorList>
            <person name="Hensen N."/>
            <person name="Bonometti L."/>
            <person name="Westerberg I."/>
            <person name="Brannstrom I.O."/>
            <person name="Guillou S."/>
            <person name="Cros-Aarteil S."/>
            <person name="Calhoun S."/>
            <person name="Haridas S."/>
            <person name="Kuo A."/>
            <person name="Mondo S."/>
            <person name="Pangilinan J."/>
            <person name="Riley R."/>
            <person name="LaButti K."/>
            <person name="Andreopoulos B."/>
            <person name="Lipzen A."/>
            <person name="Chen C."/>
            <person name="Yan M."/>
            <person name="Daum C."/>
            <person name="Ng V."/>
            <person name="Clum A."/>
            <person name="Steindorff A."/>
            <person name="Ohm R.A."/>
            <person name="Martin F."/>
            <person name="Silar P."/>
            <person name="Natvig D.O."/>
            <person name="Lalanne C."/>
            <person name="Gautier V."/>
            <person name="Ament-Velasquez S.L."/>
            <person name="Kruys A."/>
            <person name="Hutchinson M.I."/>
            <person name="Powell A.J."/>
            <person name="Barry K."/>
            <person name="Miller A.N."/>
            <person name="Grigoriev I.V."/>
            <person name="Debuchy R."/>
            <person name="Gladieux P."/>
            <person name="Hiltunen Thoren M."/>
            <person name="Johannesson H."/>
        </authorList>
    </citation>
    <scope>NUCLEOTIDE SEQUENCE</scope>
    <source>
        <strain evidence="9">CBS 990.96</strain>
    </source>
</reference>
<comment type="similarity">
    <text evidence="5">Belongs to the SAT4 family.</text>
</comment>
<keyword evidence="10" id="KW-1185">Reference proteome</keyword>
<feature type="transmembrane region" description="Helical" evidence="7">
    <location>
        <begin position="618"/>
        <end position="638"/>
    </location>
</feature>
<reference evidence="9" key="2">
    <citation type="submission" date="2023-05" db="EMBL/GenBank/DDBJ databases">
        <authorList>
            <consortium name="Lawrence Berkeley National Laboratory"/>
            <person name="Steindorff A."/>
            <person name="Hensen N."/>
            <person name="Bonometti L."/>
            <person name="Westerberg I."/>
            <person name="Brannstrom I.O."/>
            <person name="Guillou S."/>
            <person name="Cros-Aarteil S."/>
            <person name="Calhoun S."/>
            <person name="Haridas S."/>
            <person name="Kuo A."/>
            <person name="Mondo S."/>
            <person name="Pangilinan J."/>
            <person name="Riley R."/>
            <person name="Labutti K."/>
            <person name="Andreopoulos B."/>
            <person name="Lipzen A."/>
            <person name="Chen C."/>
            <person name="Yanf M."/>
            <person name="Daum C."/>
            <person name="Ng V."/>
            <person name="Clum A."/>
            <person name="Ohm R."/>
            <person name="Martin F."/>
            <person name="Silar P."/>
            <person name="Natvig D."/>
            <person name="Lalanne C."/>
            <person name="Gautier V."/>
            <person name="Ament-Velasquez S.L."/>
            <person name="Kruys A."/>
            <person name="Hutchinson M.I."/>
            <person name="Powell A.J."/>
            <person name="Barry K."/>
            <person name="Miller A.N."/>
            <person name="Grigoriev I.V."/>
            <person name="Debuchy R."/>
            <person name="Gladieux P."/>
            <person name="Thoren M.H."/>
            <person name="Johannesson H."/>
        </authorList>
    </citation>
    <scope>NUCLEOTIDE SEQUENCE</scope>
    <source>
        <strain evidence="9">CBS 990.96</strain>
    </source>
</reference>
<feature type="region of interest" description="Disordered" evidence="6">
    <location>
        <begin position="659"/>
        <end position="690"/>
    </location>
</feature>
<evidence type="ECO:0000256" key="7">
    <source>
        <dbReference type="SAM" id="Phobius"/>
    </source>
</evidence>
<organism evidence="9 10">
    <name type="scientific">Podospora fimiseda</name>
    <dbReference type="NCBI Taxonomy" id="252190"/>
    <lineage>
        <taxon>Eukaryota</taxon>
        <taxon>Fungi</taxon>
        <taxon>Dikarya</taxon>
        <taxon>Ascomycota</taxon>
        <taxon>Pezizomycotina</taxon>
        <taxon>Sordariomycetes</taxon>
        <taxon>Sordariomycetidae</taxon>
        <taxon>Sordariales</taxon>
        <taxon>Podosporaceae</taxon>
        <taxon>Podospora</taxon>
    </lineage>
</organism>
<sequence>MPGTFIITGATGSMAIPAVDYLLTKYPDYTVVLTVRNTSDDDPNTKRLRDTIAKHANAKTSIRKLDLSDLDAVHKFADGINDEVSQGKLPPVAAFIANAFYWNLKTEPDLTSAGLERTLAVNHVAHFALALRLLQSFQPDGRIVFLGTVTHIPGKGAPLERIPPGLPDSLDDLNKLDDPKETDKTGKGFWRYATSKLAVIATGYVLNDRLQKDPALSKITAVTIEPGNLTDSRALQTNTPGWVGFMSKHLTKPLAPVLKLIYSNARSASVAAEGVIELALKKAHPEGRGYYSLLDEDKSSDESYDKQKQEKLWVKSLEWAGRLGSFSLFLQRSPTLPTMADPNTTLPVLLPPPTEINDTNKVYDITIGCIVMCLVASLTVLARLYVRFTSRTQGLDDYAFIFALLAYLAYSGLAIYANLNAGVGKPLWEITVPEYVIWYKILIGTSFLYPIMSTAIRVPILLFYRRLFATPNSLFKKVVDACLVLQILYLIPFTIVPALTCTPLSAAWQIDFALFAASCRIQYYYDITSALYSGSLGLDVLLTVLPLWPILKLQIPTRKKVGIAVLFLFGLSACFAAAYKLYQWQINRYKTWSGDPKWLEYYLSLGIPPQWREYGVTFWIPAMVEPTLAMICASLPGLQPVMVKGSKYLGSRFGTYLSRSRGSTGKGVSNGSSGISSGGKPNSRQHISAKGINRGGHAYPVYDDNASDAALYARGAYMELDEVRGPKISEGGHQLGDGVYEVGRPGRVARGA</sequence>
<feature type="transmembrane region" description="Helical" evidence="7">
    <location>
        <begin position="437"/>
        <end position="462"/>
    </location>
</feature>
<proteinExistence type="inferred from homology"/>
<gene>
    <name evidence="9" type="ORF">QBC38DRAFT_539525</name>
</gene>
<evidence type="ECO:0000256" key="3">
    <source>
        <dbReference type="ARBA" id="ARBA00022989"/>
    </source>
</evidence>
<keyword evidence="4 7" id="KW-0472">Membrane</keyword>
<keyword evidence="3 7" id="KW-1133">Transmembrane helix</keyword>
<evidence type="ECO:0000256" key="4">
    <source>
        <dbReference type="ARBA" id="ARBA00023136"/>
    </source>
</evidence>
<dbReference type="Gene3D" id="3.40.50.720">
    <property type="entry name" value="NAD(P)-binding Rossmann-like Domain"/>
    <property type="match status" value="1"/>
</dbReference>
<evidence type="ECO:0000256" key="5">
    <source>
        <dbReference type="ARBA" id="ARBA00038359"/>
    </source>
</evidence>
<comment type="caution">
    <text evidence="9">The sequence shown here is derived from an EMBL/GenBank/DDBJ whole genome shotgun (WGS) entry which is preliminary data.</text>
</comment>
<keyword evidence="2 7" id="KW-0812">Transmembrane</keyword>
<dbReference type="PANTHER" id="PTHR33048">
    <property type="entry name" value="PTH11-LIKE INTEGRAL MEMBRANE PROTEIN (AFU_ORTHOLOGUE AFUA_5G11245)"/>
    <property type="match status" value="1"/>
</dbReference>
<dbReference type="AlphaFoldDB" id="A0AAN6YTK3"/>
<dbReference type="InterPro" id="IPR036291">
    <property type="entry name" value="NAD(P)-bd_dom_sf"/>
</dbReference>
<feature type="domain" description="Rhodopsin" evidence="8">
    <location>
        <begin position="382"/>
        <end position="643"/>
    </location>
</feature>
<protein>
    <recommendedName>
        <fullName evidence="8">Rhodopsin domain-containing protein</fullName>
    </recommendedName>
</protein>
<feature type="transmembrane region" description="Helical" evidence="7">
    <location>
        <begin position="530"/>
        <end position="551"/>
    </location>
</feature>
<dbReference type="PANTHER" id="PTHR33048:SF47">
    <property type="entry name" value="INTEGRAL MEMBRANE PROTEIN-RELATED"/>
    <property type="match status" value="1"/>
</dbReference>
<dbReference type="InterPro" id="IPR052337">
    <property type="entry name" value="SAT4-like"/>
</dbReference>
<feature type="compositionally biased region" description="Low complexity" evidence="6">
    <location>
        <begin position="666"/>
        <end position="682"/>
    </location>
</feature>
<feature type="transmembrane region" description="Helical" evidence="7">
    <location>
        <begin position="483"/>
        <end position="510"/>
    </location>
</feature>
<dbReference type="Proteomes" id="UP001301958">
    <property type="component" value="Unassembled WGS sequence"/>
</dbReference>
<accession>A0AAN6YTK3</accession>
<evidence type="ECO:0000256" key="2">
    <source>
        <dbReference type="ARBA" id="ARBA00022692"/>
    </source>
</evidence>
<dbReference type="SUPFAM" id="SSF51735">
    <property type="entry name" value="NAD(P)-binding Rossmann-fold domains"/>
    <property type="match status" value="1"/>
</dbReference>
<evidence type="ECO:0000256" key="6">
    <source>
        <dbReference type="SAM" id="MobiDB-lite"/>
    </source>
</evidence>
<name>A0AAN6YTK3_9PEZI</name>
<feature type="transmembrane region" description="Helical" evidence="7">
    <location>
        <begin position="563"/>
        <end position="582"/>
    </location>
</feature>
<dbReference type="Pfam" id="PF20684">
    <property type="entry name" value="Fung_rhodopsin"/>
    <property type="match status" value="1"/>
</dbReference>
<dbReference type="InterPro" id="IPR049326">
    <property type="entry name" value="Rhodopsin_dom_fungi"/>
</dbReference>
<dbReference type="EMBL" id="MU865466">
    <property type="protein sequence ID" value="KAK4222537.1"/>
    <property type="molecule type" value="Genomic_DNA"/>
</dbReference>
<dbReference type="GO" id="GO:0016020">
    <property type="term" value="C:membrane"/>
    <property type="evidence" value="ECO:0007669"/>
    <property type="project" value="UniProtKB-SubCell"/>
</dbReference>
<evidence type="ECO:0000256" key="1">
    <source>
        <dbReference type="ARBA" id="ARBA00004141"/>
    </source>
</evidence>
<comment type="subcellular location">
    <subcellularLocation>
        <location evidence="1">Membrane</location>
        <topology evidence="1">Multi-pass membrane protein</topology>
    </subcellularLocation>
</comment>
<evidence type="ECO:0000313" key="10">
    <source>
        <dbReference type="Proteomes" id="UP001301958"/>
    </source>
</evidence>
<evidence type="ECO:0000313" key="9">
    <source>
        <dbReference type="EMBL" id="KAK4222537.1"/>
    </source>
</evidence>
<feature type="transmembrane region" description="Helical" evidence="7">
    <location>
        <begin position="398"/>
        <end position="417"/>
    </location>
</feature>